<name>A0A7L4ZZ69_9BACT</name>
<accession>A0A7L4ZZ69</accession>
<dbReference type="Gene3D" id="2.20.110.10">
    <property type="entry name" value="Histone H3 K4-specific methyltransferase SET7/9 N-terminal domain"/>
    <property type="match status" value="1"/>
</dbReference>
<proteinExistence type="predicted"/>
<dbReference type="SUPFAM" id="SSF82185">
    <property type="entry name" value="Histone H3 K4-specific methyltransferase SET7/9 N-terminal domain"/>
    <property type="match status" value="1"/>
</dbReference>
<keyword evidence="2" id="KW-1185">Reference proteome</keyword>
<gene>
    <name evidence="1" type="ORF">F0P96_08315</name>
</gene>
<dbReference type="RefSeq" id="WP_151078400.1">
    <property type="nucleotide sequence ID" value="NZ_CP047647.1"/>
</dbReference>
<dbReference type="AlphaFoldDB" id="A0A7L4ZZ69"/>
<organism evidence="1 2">
    <name type="scientific">Hymenobacter busanensis</name>
    <dbReference type="NCBI Taxonomy" id="2607656"/>
    <lineage>
        <taxon>Bacteria</taxon>
        <taxon>Pseudomonadati</taxon>
        <taxon>Bacteroidota</taxon>
        <taxon>Cytophagia</taxon>
        <taxon>Cytophagales</taxon>
        <taxon>Hymenobacteraceae</taxon>
        <taxon>Hymenobacter</taxon>
    </lineage>
</organism>
<dbReference type="EMBL" id="VTWU01000003">
    <property type="protein sequence ID" value="KAA9332979.1"/>
    <property type="molecule type" value="Genomic_DNA"/>
</dbReference>
<comment type="caution">
    <text evidence="1">The sequence shown here is derived from an EMBL/GenBank/DDBJ whole genome shotgun (WGS) entry which is preliminary data.</text>
</comment>
<reference evidence="1 2" key="1">
    <citation type="submission" date="2019-09" db="EMBL/GenBank/DDBJ databases">
        <title>Genome sequence of Hymenobacter sp. M3.</title>
        <authorList>
            <person name="Srinivasan S."/>
        </authorList>
    </citation>
    <scope>NUCLEOTIDE SEQUENCE [LARGE SCALE GENOMIC DNA]</scope>
    <source>
        <strain evidence="1 2">M3</strain>
    </source>
</reference>
<evidence type="ECO:0000313" key="2">
    <source>
        <dbReference type="Proteomes" id="UP000326380"/>
    </source>
</evidence>
<sequence>MKKTIGDFMKTTGILLSCLSVALLIKEPAQAQRKPAATPVTIKDCYRVVQNDSVQFFYNGSYQLMPVACGDIVRACRVNGQGNLEGRIEDRLVENQHVVLRGHYVNNIRHGAFEMLHPATGKPLWQGAFIQGKPTGEWKYWYDDARPKQVLRYTDNGLELLQCWDEKGQQILTNGNGAWLDAGGVSQGGTVVNGRPHGRWEAHTRPHLGNESRLLTTEFFEYGRLMHGTLATNAQGEGTTYQGESRLLPLQPEGSYMTAESFVLSALNCEQMLALRAKQSTTTNPIWPKGADDFRQLLNKQLQAQAALWPQNVSQVIVRADITTSGKLFNIRSEGVRNSVAKQWLEGLDLWKPAVWEGKLRPGGLFLKLEREAPDKWNIQIETSTLDQGYISSGAQ</sequence>
<dbReference type="Proteomes" id="UP000326380">
    <property type="component" value="Unassembled WGS sequence"/>
</dbReference>
<evidence type="ECO:0000313" key="1">
    <source>
        <dbReference type="EMBL" id="KAA9332979.1"/>
    </source>
</evidence>
<protein>
    <submittedName>
        <fullName evidence="1">Uncharacterized protein</fullName>
    </submittedName>
</protein>